<name>A0ABQ5ISA3_9ASTR</name>
<gene>
    <name evidence="1" type="ORF">Tco_1112650</name>
</gene>
<proteinExistence type="predicted"/>
<keyword evidence="2" id="KW-1185">Reference proteome</keyword>
<reference evidence="1" key="1">
    <citation type="journal article" date="2022" name="Int. J. Mol. Sci.">
        <title>Draft Genome of Tanacetum Coccineum: Genomic Comparison of Closely Related Tanacetum-Family Plants.</title>
        <authorList>
            <person name="Yamashiro T."/>
            <person name="Shiraishi A."/>
            <person name="Nakayama K."/>
            <person name="Satake H."/>
        </authorList>
    </citation>
    <scope>NUCLEOTIDE SEQUENCE</scope>
</reference>
<dbReference type="InterPro" id="IPR004242">
    <property type="entry name" value="Transposase_21"/>
</dbReference>
<evidence type="ECO:0000313" key="2">
    <source>
        <dbReference type="Proteomes" id="UP001151760"/>
    </source>
</evidence>
<reference evidence="1" key="2">
    <citation type="submission" date="2022-01" db="EMBL/GenBank/DDBJ databases">
        <authorList>
            <person name="Yamashiro T."/>
            <person name="Shiraishi A."/>
            <person name="Satake H."/>
            <person name="Nakayama K."/>
        </authorList>
    </citation>
    <scope>NUCLEOTIDE SEQUENCE</scope>
</reference>
<comment type="caution">
    <text evidence="1">The sequence shown here is derived from an EMBL/GenBank/DDBJ whole genome shotgun (WGS) entry which is preliminary data.</text>
</comment>
<dbReference type="Pfam" id="PF02992">
    <property type="entry name" value="Transposase_21"/>
    <property type="match status" value="1"/>
</dbReference>
<organism evidence="1 2">
    <name type="scientific">Tanacetum coccineum</name>
    <dbReference type="NCBI Taxonomy" id="301880"/>
    <lineage>
        <taxon>Eukaryota</taxon>
        <taxon>Viridiplantae</taxon>
        <taxon>Streptophyta</taxon>
        <taxon>Embryophyta</taxon>
        <taxon>Tracheophyta</taxon>
        <taxon>Spermatophyta</taxon>
        <taxon>Magnoliopsida</taxon>
        <taxon>eudicotyledons</taxon>
        <taxon>Gunneridae</taxon>
        <taxon>Pentapetalae</taxon>
        <taxon>asterids</taxon>
        <taxon>campanulids</taxon>
        <taxon>Asterales</taxon>
        <taxon>Asteraceae</taxon>
        <taxon>Asteroideae</taxon>
        <taxon>Anthemideae</taxon>
        <taxon>Anthemidinae</taxon>
        <taxon>Tanacetum</taxon>
    </lineage>
</organism>
<evidence type="ECO:0008006" key="3">
    <source>
        <dbReference type="Google" id="ProtNLM"/>
    </source>
</evidence>
<accession>A0ABQ5ISA3</accession>
<dbReference type="Proteomes" id="UP001151760">
    <property type="component" value="Unassembled WGS sequence"/>
</dbReference>
<dbReference type="PANTHER" id="PTHR10775:SF182">
    <property type="entry name" value="TRANSPOSON, EN_SPM-LIKE, TRANSPOSASE-ASSOCIATED DOMAIN PROTEIN-RELATED"/>
    <property type="match status" value="1"/>
</dbReference>
<evidence type="ECO:0000313" key="1">
    <source>
        <dbReference type="EMBL" id="GJU02312.1"/>
    </source>
</evidence>
<dbReference type="EMBL" id="BQNB010021048">
    <property type="protein sequence ID" value="GJU02312.1"/>
    <property type="molecule type" value="Genomic_DNA"/>
</dbReference>
<protein>
    <recommendedName>
        <fullName evidence="3">Transposase</fullName>
    </recommendedName>
</protein>
<dbReference type="PANTHER" id="PTHR10775">
    <property type="entry name" value="OS08G0208400 PROTEIN"/>
    <property type="match status" value="1"/>
</dbReference>
<sequence>MLPDDNTLSISTYQAKKLMCLMDLEIERINACPNDCMLYRGDDKDLHECKVCKTSRYVQIKQNRPNGDVTKNDPPAKLLWYFLIPRLERLYAGAKETKLLRWHAEERKKDGKMRHVADSLQWRNIDNLFEEFGGDIRNIRLGLSSDGFNTFGNMSSCHSTWPVLLCNYNLPPWLCMKRKYIMMSLLIQGPKQPENDIDVYLKMKIHHDAVKFQPLWSIKPIFDSRK</sequence>